<name>A2C2U1_PROM1</name>
<accession>A2C2U1</accession>
<dbReference type="RefSeq" id="WP_011823871.1">
    <property type="nucleotide sequence ID" value="NC_008819.1"/>
</dbReference>
<reference evidence="2" key="1">
    <citation type="journal article" date="2007" name="PLoS Genet.">
        <title>Patterns and implications of gene gain and loss in the evolution of Prochlorococcus.</title>
        <authorList>
            <person name="Kettler G.C."/>
            <person name="Martiny A.C."/>
            <person name="Huang K."/>
            <person name="Zucker J."/>
            <person name="Coleman M.L."/>
            <person name="Rodrigue S."/>
            <person name="Chen F."/>
            <person name="Lapidus A."/>
            <person name="Ferriera S."/>
            <person name="Johnson J."/>
            <person name="Steglich C."/>
            <person name="Church G.M."/>
            <person name="Richardson P."/>
            <person name="Chisholm S.W."/>
        </authorList>
    </citation>
    <scope>NUCLEOTIDE SEQUENCE [LARGE SCALE GENOMIC DNA]</scope>
    <source>
        <strain evidence="2">NATL1A</strain>
    </source>
</reference>
<dbReference type="Proteomes" id="UP000002592">
    <property type="component" value="Chromosome"/>
</dbReference>
<dbReference type="AlphaFoldDB" id="A2C2U1"/>
<sequence length="81" mass="9585">MTYYAKPNYIQYDEWFDNNIDPCELEYEKEKKFSDSVHEMFYKMSKHNLIIGGSESVADLNKPERCSDGFCALTDEELKQL</sequence>
<evidence type="ECO:0000313" key="1">
    <source>
        <dbReference type="EMBL" id="ABM75801.1"/>
    </source>
</evidence>
<dbReference type="eggNOG" id="ENOG5030HI9">
    <property type="taxonomic scope" value="Bacteria"/>
</dbReference>
<protein>
    <submittedName>
        <fullName evidence="1">Uncharacterized protein</fullName>
    </submittedName>
</protein>
<organism evidence="1 2">
    <name type="scientific">Prochlorococcus marinus (strain NATL1A)</name>
    <dbReference type="NCBI Taxonomy" id="167555"/>
    <lineage>
        <taxon>Bacteria</taxon>
        <taxon>Bacillati</taxon>
        <taxon>Cyanobacteriota</taxon>
        <taxon>Cyanophyceae</taxon>
        <taxon>Synechococcales</taxon>
        <taxon>Prochlorococcaceae</taxon>
        <taxon>Prochlorococcus</taxon>
    </lineage>
</organism>
<dbReference type="KEGG" id="pme:NATL1_12431"/>
<dbReference type="EMBL" id="CP000553">
    <property type="protein sequence ID" value="ABM75801.1"/>
    <property type="molecule type" value="Genomic_DNA"/>
</dbReference>
<gene>
    <name evidence="1" type="ordered locus">NATL1_12431</name>
</gene>
<evidence type="ECO:0000313" key="2">
    <source>
        <dbReference type="Proteomes" id="UP000002592"/>
    </source>
</evidence>
<dbReference type="HOGENOM" id="CLU_195296_0_0_3"/>
<proteinExistence type="predicted"/>